<keyword evidence="5" id="KW-1185">Reference proteome</keyword>
<dbReference type="InterPro" id="IPR002347">
    <property type="entry name" value="SDR_fam"/>
</dbReference>
<name>A0ABR8FM10_9NOST</name>
<feature type="domain" description="Ketoreductase" evidence="3">
    <location>
        <begin position="8"/>
        <end position="187"/>
    </location>
</feature>
<dbReference type="SMART" id="SM00822">
    <property type="entry name" value="PKS_KR"/>
    <property type="match status" value="1"/>
</dbReference>
<dbReference type="InterPro" id="IPR036291">
    <property type="entry name" value="NAD(P)-bd_dom_sf"/>
</dbReference>
<organism evidence="4 5">
    <name type="scientific">Anabaena lutea FACHB-196</name>
    <dbReference type="NCBI Taxonomy" id="2692881"/>
    <lineage>
        <taxon>Bacteria</taxon>
        <taxon>Bacillati</taxon>
        <taxon>Cyanobacteriota</taxon>
        <taxon>Cyanophyceae</taxon>
        <taxon>Nostocales</taxon>
        <taxon>Nostocaceae</taxon>
        <taxon>Anabaena</taxon>
    </lineage>
</organism>
<dbReference type="PRINTS" id="PR00081">
    <property type="entry name" value="GDHRDH"/>
</dbReference>
<gene>
    <name evidence="4" type="ORF">H6G59_22465</name>
</gene>
<dbReference type="CDD" id="cd05233">
    <property type="entry name" value="SDR_c"/>
    <property type="match status" value="1"/>
</dbReference>
<evidence type="ECO:0000256" key="2">
    <source>
        <dbReference type="ARBA" id="ARBA00023002"/>
    </source>
</evidence>
<dbReference type="PANTHER" id="PTHR24321">
    <property type="entry name" value="DEHYDROGENASES, SHORT CHAIN"/>
    <property type="match status" value="1"/>
</dbReference>
<evidence type="ECO:0000313" key="5">
    <source>
        <dbReference type="Proteomes" id="UP000640531"/>
    </source>
</evidence>
<comment type="similarity">
    <text evidence="1">Belongs to the short-chain dehydrogenases/reductases (SDR) family.</text>
</comment>
<dbReference type="InterPro" id="IPR057326">
    <property type="entry name" value="KR_dom"/>
</dbReference>
<dbReference type="SUPFAM" id="SSF51735">
    <property type="entry name" value="NAD(P)-binding Rossmann-fold domains"/>
    <property type="match status" value="1"/>
</dbReference>
<evidence type="ECO:0000256" key="1">
    <source>
        <dbReference type="ARBA" id="ARBA00006484"/>
    </source>
</evidence>
<sequence length="249" mass="26505">MTRQLDGKVGLVTGASSGIGRATAIAFARSGAKVIAASRRVIEGEETVRYIQEAGGEAIFVKTDVSKEAEMEMLVNKAIDTYGRLDCAFNNAGIATFSPLCDMSEEDWDYMIDVNLKGVWLSLKYEIKAMLKQGVGTIVNMASIGGVVGCAGYTSYCASKGGVIALTRAAALEYAQFGLRINVVSPAFIETDMLATVPADMLPQIKARHPIGRVGKPEEVAEAVVWLCSDAASFVTGHNMMIDGGYTVQ</sequence>
<accession>A0ABR8FM10</accession>
<dbReference type="NCBIfam" id="NF005559">
    <property type="entry name" value="PRK07231.1"/>
    <property type="match status" value="1"/>
</dbReference>
<reference evidence="4 5" key="1">
    <citation type="journal article" date="2020" name="ISME J.">
        <title>Comparative genomics reveals insights into cyanobacterial evolution and habitat adaptation.</title>
        <authorList>
            <person name="Chen M.Y."/>
            <person name="Teng W.K."/>
            <person name="Zhao L."/>
            <person name="Hu C.X."/>
            <person name="Zhou Y.K."/>
            <person name="Han B.P."/>
            <person name="Song L.R."/>
            <person name="Shu W.S."/>
        </authorList>
    </citation>
    <scope>NUCLEOTIDE SEQUENCE [LARGE SCALE GENOMIC DNA]</scope>
    <source>
        <strain evidence="4 5">FACHB-196</strain>
    </source>
</reference>
<dbReference type="Proteomes" id="UP000640531">
    <property type="component" value="Unassembled WGS sequence"/>
</dbReference>
<evidence type="ECO:0000259" key="3">
    <source>
        <dbReference type="SMART" id="SM00822"/>
    </source>
</evidence>
<proteinExistence type="inferred from homology"/>
<dbReference type="PRINTS" id="PR00080">
    <property type="entry name" value="SDRFAMILY"/>
</dbReference>
<dbReference type="Gene3D" id="3.40.50.720">
    <property type="entry name" value="NAD(P)-binding Rossmann-like Domain"/>
    <property type="match status" value="1"/>
</dbReference>
<dbReference type="PROSITE" id="PS00061">
    <property type="entry name" value="ADH_SHORT"/>
    <property type="match status" value="1"/>
</dbReference>
<dbReference type="InterPro" id="IPR020904">
    <property type="entry name" value="Sc_DH/Rdtase_CS"/>
</dbReference>
<evidence type="ECO:0000313" key="4">
    <source>
        <dbReference type="EMBL" id="MBD2570608.1"/>
    </source>
</evidence>
<dbReference type="NCBIfam" id="NF004818">
    <property type="entry name" value="PRK06172.1"/>
    <property type="match status" value="1"/>
</dbReference>
<dbReference type="Pfam" id="PF13561">
    <property type="entry name" value="adh_short_C2"/>
    <property type="match status" value="1"/>
</dbReference>
<keyword evidence="2" id="KW-0560">Oxidoreductase</keyword>
<dbReference type="EMBL" id="JACJST010000027">
    <property type="protein sequence ID" value="MBD2570608.1"/>
    <property type="molecule type" value="Genomic_DNA"/>
</dbReference>
<comment type="caution">
    <text evidence="4">The sequence shown here is derived from an EMBL/GenBank/DDBJ whole genome shotgun (WGS) entry which is preliminary data.</text>
</comment>
<dbReference type="RefSeq" id="WP_190718791.1">
    <property type="nucleotide sequence ID" value="NZ_JACJST010000027.1"/>
</dbReference>
<protein>
    <submittedName>
        <fullName evidence="4">SDR family oxidoreductase</fullName>
    </submittedName>
</protein>
<dbReference type="PANTHER" id="PTHR24321:SF11">
    <property type="entry name" value="BLR0893 PROTEIN"/>
    <property type="match status" value="1"/>
</dbReference>